<dbReference type="PANTHER" id="PTHR42749">
    <property type="entry name" value="CELL SHAPE-DETERMINING PROTEIN MREB"/>
    <property type="match status" value="1"/>
</dbReference>
<keyword evidence="1" id="KW-0812">Transmembrane</keyword>
<comment type="caution">
    <text evidence="2">The sequence shown here is derived from an EMBL/GenBank/DDBJ whole genome shotgun (WGS) entry which is preliminary data.</text>
</comment>
<dbReference type="Gene3D" id="3.30.420.40">
    <property type="match status" value="2"/>
</dbReference>
<keyword evidence="1" id="KW-1133">Transmembrane helix</keyword>
<dbReference type="RefSeq" id="WP_157549416.1">
    <property type="nucleotide sequence ID" value="NZ_BBYR01000123.1"/>
</dbReference>
<keyword evidence="1" id="KW-0472">Membrane</keyword>
<proteinExistence type="predicted"/>
<evidence type="ECO:0000256" key="1">
    <source>
        <dbReference type="SAM" id="Phobius"/>
    </source>
</evidence>
<dbReference type="AlphaFoldDB" id="A0A0K8P8P9"/>
<dbReference type="CDD" id="cd10170">
    <property type="entry name" value="ASKHA_NBD_HSP70"/>
    <property type="match status" value="1"/>
</dbReference>
<dbReference type="Gene3D" id="3.90.640.10">
    <property type="entry name" value="Actin, Chain A, domain 4"/>
    <property type="match status" value="1"/>
</dbReference>
<name>A0A0K8P8P9_PISS1</name>
<dbReference type="OrthoDB" id="9807934at2"/>
<organism evidence="2 3">
    <name type="scientific">Piscinibacter sakaiensis</name>
    <name type="common">Ideonella sakaiensis</name>
    <dbReference type="NCBI Taxonomy" id="1547922"/>
    <lineage>
        <taxon>Bacteria</taxon>
        <taxon>Pseudomonadati</taxon>
        <taxon>Pseudomonadota</taxon>
        <taxon>Betaproteobacteria</taxon>
        <taxon>Burkholderiales</taxon>
        <taxon>Sphaerotilaceae</taxon>
        <taxon>Piscinibacter</taxon>
    </lineage>
</organism>
<sequence length="682" mass="74089">MTDRVETVVGFDFGDSETAIAAVDAWAKAETPQEIITTLGNTATGIIQTVVGQLHGGGVVIGSGAAHTPATQLANLYVGFKTAPRSDDEEYQKLAKAFLNAVGENLLSKGLVDFTKSRFIFGHPTRWKAIDGGQPVEVFKRMILETCFGQSQVEVVPESRAALVQAIQSRLLPAEKANSGWVLVIDVGSSTTDFTAVDIKNRTSNPVDFGDEIGARLIDRVIKEKAISESESADMIRAAVARNISLNGHLELKAREAKEAYFSTSDRSAQIEKTETLTLDGKKFYLTFALNRETLSEITTRVPVIVRGTRRLSWADAFKDTLRQVKERLLEEDISALSAIVLTGGASRMDFVSYLCEEVFPEHEGKIICSGKPSFDIAYGLARWGKVEAQTSTFMKEVDGFCKQRIPEVVAGKFQDLVDALASELSAYILNKIIEGLNDWRSGNYPTINSMQAGIKTEIESGLESEGDEIIRRVTEPWVGEVIDSLTLEVAPIEDRYGIRRGVLGASFALDSSILKNFADMLPSESTDYTDRAAGGVAGIVAIVSGVISAVLAVYVYPIVAVIVIKIVAVISVSLATGILAILATPPGWAVAAAVGIFVAIKGMDFAKEKVKDVQLPIWVREQIIGDKVFNEVQDKRSDLDTSIRTSLNQSDELREKIQLGLANSMSNALRSKAEEARLLIN</sequence>
<gene>
    <name evidence="2" type="ORF">ISF6_0550</name>
</gene>
<dbReference type="PANTHER" id="PTHR42749:SF1">
    <property type="entry name" value="CELL SHAPE-DETERMINING PROTEIN MREB"/>
    <property type="match status" value="1"/>
</dbReference>
<reference evidence="2 3" key="2">
    <citation type="journal article" date="2016" name="Science">
        <title>A bacterium that degrades and assimilates poly(ethylene terephthalate).</title>
        <authorList>
            <person name="Yoshida S."/>
            <person name="Hiraga K."/>
            <person name="Takehana T."/>
            <person name="Taniguchi I."/>
            <person name="Yamaji H."/>
            <person name="Maeda Y."/>
            <person name="Toyohara K."/>
            <person name="Miyamoto K."/>
            <person name="Kimura Y."/>
            <person name="Oda K."/>
        </authorList>
    </citation>
    <scope>NUCLEOTIDE SEQUENCE [LARGE SCALE GENOMIC DNA]</scope>
    <source>
        <strain evidence="3">NBRC 110686 / TISTR 2288 / 201-F6</strain>
    </source>
</reference>
<protein>
    <submittedName>
        <fullName evidence="2">Uncharacterized protein</fullName>
    </submittedName>
</protein>
<dbReference type="InterPro" id="IPR043129">
    <property type="entry name" value="ATPase_NBD"/>
</dbReference>
<accession>A0A0K8P8P9</accession>
<feature type="transmembrane region" description="Helical" evidence="1">
    <location>
        <begin position="589"/>
        <end position="607"/>
    </location>
</feature>
<reference evidence="3" key="1">
    <citation type="submission" date="2015-07" db="EMBL/GenBank/DDBJ databases">
        <title>Discovery of a poly(ethylene terephthalate assimilation.</title>
        <authorList>
            <person name="Yoshida S."/>
            <person name="Hiraga K."/>
            <person name="Takehana T."/>
            <person name="Taniguchi I."/>
            <person name="Yamaji H."/>
            <person name="Maeda Y."/>
            <person name="Toyohara K."/>
            <person name="Miyamoto K."/>
            <person name="Kimura Y."/>
            <person name="Oda K."/>
        </authorList>
    </citation>
    <scope>NUCLEOTIDE SEQUENCE [LARGE SCALE GENOMIC DNA]</scope>
    <source>
        <strain evidence="3">NBRC 110686 / TISTR 2288 / 201-F6</strain>
    </source>
</reference>
<evidence type="ECO:0000313" key="3">
    <source>
        <dbReference type="Proteomes" id="UP000037660"/>
    </source>
</evidence>
<dbReference type="Proteomes" id="UP000037660">
    <property type="component" value="Unassembled WGS sequence"/>
</dbReference>
<keyword evidence="3" id="KW-1185">Reference proteome</keyword>
<evidence type="ECO:0000313" key="2">
    <source>
        <dbReference type="EMBL" id="GAP39023.1"/>
    </source>
</evidence>
<dbReference type="EMBL" id="BBYR01000123">
    <property type="protein sequence ID" value="GAP39023.1"/>
    <property type="molecule type" value="Genomic_DNA"/>
</dbReference>
<feature type="transmembrane region" description="Helical" evidence="1">
    <location>
        <begin position="563"/>
        <end position="583"/>
    </location>
</feature>
<dbReference type="STRING" id="1547922.ISF6_0550"/>
<feature type="transmembrane region" description="Helical" evidence="1">
    <location>
        <begin position="533"/>
        <end position="556"/>
    </location>
</feature>
<dbReference type="SUPFAM" id="SSF53067">
    <property type="entry name" value="Actin-like ATPase domain"/>
    <property type="match status" value="1"/>
</dbReference>